<name>A0A0B2VGS2_TOXCA</name>
<accession>A0A0B2VGS2</accession>
<feature type="chain" id="PRO_5002077247" evidence="1">
    <location>
        <begin position="21"/>
        <end position="115"/>
    </location>
</feature>
<gene>
    <name evidence="2" type="ORF">Tcan_16543</name>
</gene>
<organism evidence="2 3">
    <name type="scientific">Toxocara canis</name>
    <name type="common">Canine roundworm</name>
    <dbReference type="NCBI Taxonomy" id="6265"/>
    <lineage>
        <taxon>Eukaryota</taxon>
        <taxon>Metazoa</taxon>
        <taxon>Ecdysozoa</taxon>
        <taxon>Nematoda</taxon>
        <taxon>Chromadorea</taxon>
        <taxon>Rhabditida</taxon>
        <taxon>Spirurina</taxon>
        <taxon>Ascaridomorpha</taxon>
        <taxon>Ascaridoidea</taxon>
        <taxon>Toxocaridae</taxon>
        <taxon>Toxocara</taxon>
    </lineage>
</organism>
<protein>
    <submittedName>
        <fullName evidence="2">Uncharacterized protein</fullName>
    </submittedName>
</protein>
<evidence type="ECO:0000313" key="2">
    <source>
        <dbReference type="EMBL" id="KHN82711.1"/>
    </source>
</evidence>
<keyword evidence="3" id="KW-1185">Reference proteome</keyword>
<comment type="caution">
    <text evidence="2">The sequence shown here is derived from an EMBL/GenBank/DDBJ whole genome shotgun (WGS) entry which is preliminary data.</text>
</comment>
<reference evidence="2 3" key="1">
    <citation type="submission" date="2014-11" db="EMBL/GenBank/DDBJ databases">
        <title>Genetic blueprint of the zoonotic pathogen Toxocara canis.</title>
        <authorList>
            <person name="Zhu X.-Q."/>
            <person name="Korhonen P.K."/>
            <person name="Cai H."/>
            <person name="Young N.D."/>
            <person name="Nejsum P."/>
            <person name="von Samson-Himmelstjerna G."/>
            <person name="Boag P.R."/>
            <person name="Tan P."/>
            <person name="Li Q."/>
            <person name="Min J."/>
            <person name="Yang Y."/>
            <person name="Wang X."/>
            <person name="Fang X."/>
            <person name="Hall R.S."/>
            <person name="Hofmann A."/>
            <person name="Sternberg P.W."/>
            <person name="Jex A.R."/>
            <person name="Gasser R.B."/>
        </authorList>
    </citation>
    <scope>NUCLEOTIDE SEQUENCE [LARGE SCALE GENOMIC DNA]</scope>
    <source>
        <strain evidence="2">PN_DK_2014</strain>
    </source>
</reference>
<proteinExistence type="predicted"/>
<dbReference type="AlphaFoldDB" id="A0A0B2VGS2"/>
<evidence type="ECO:0000256" key="1">
    <source>
        <dbReference type="SAM" id="SignalP"/>
    </source>
</evidence>
<evidence type="ECO:0000313" key="3">
    <source>
        <dbReference type="Proteomes" id="UP000031036"/>
    </source>
</evidence>
<dbReference type="Proteomes" id="UP000031036">
    <property type="component" value="Unassembled WGS sequence"/>
</dbReference>
<keyword evidence="1" id="KW-0732">Signal</keyword>
<sequence>MTSILTSTVIFIILTPLTMHGMSFRSRDCDIPCHYGFAEMNRFEQCICHCFHHFTGNKCDEAFVKRCCTRDDCVVEEQCPPNFYCETDSKMCLTDPQRCGNAYGWCVPLPRAEIF</sequence>
<feature type="signal peptide" evidence="1">
    <location>
        <begin position="1"/>
        <end position="20"/>
    </location>
</feature>
<dbReference type="EMBL" id="JPKZ01001313">
    <property type="protein sequence ID" value="KHN82711.1"/>
    <property type="molecule type" value="Genomic_DNA"/>
</dbReference>